<evidence type="ECO:0000313" key="3">
    <source>
        <dbReference type="Proteomes" id="UP000275408"/>
    </source>
</evidence>
<evidence type="ECO:0000256" key="1">
    <source>
        <dbReference type="SAM" id="MobiDB-lite"/>
    </source>
</evidence>
<feature type="region of interest" description="Disordered" evidence="1">
    <location>
        <begin position="144"/>
        <end position="175"/>
    </location>
</feature>
<protein>
    <submittedName>
        <fullName evidence="2">Uncharacterized protein</fullName>
    </submittedName>
</protein>
<gene>
    <name evidence="2" type="ORF">pdam_00025840</name>
</gene>
<proteinExistence type="predicted"/>
<dbReference type="AlphaFoldDB" id="A0A3M6UBQ0"/>
<feature type="compositionally biased region" description="Basic and acidic residues" evidence="1">
    <location>
        <begin position="144"/>
        <end position="157"/>
    </location>
</feature>
<comment type="caution">
    <text evidence="2">The sequence shown here is derived from an EMBL/GenBank/DDBJ whole genome shotgun (WGS) entry which is preliminary data.</text>
</comment>
<evidence type="ECO:0000313" key="2">
    <source>
        <dbReference type="EMBL" id="RMX51090.1"/>
    </source>
</evidence>
<sequence>MFKERSELVLRATLNTDSISALRKRKKSRNYLSVFKIDEEIKRLIKSTTEAEILLREIKEKLLEAHKETELLKLELAQMKKDKRSIAFQTDGKVLTKSDIPNDNLRTTYKEKTRFLVSNPGEQVLPSKVEYSTLHQGFMSLANKDKRQQSTVDREEIATSGRKAKSTFSAKDGKKGTQSLWLPTRAFLESNCPMTHTKTNIRFIHSLSLEKCICQEFNVANQWYKNNGMIVNEKKHQALILGKN</sequence>
<dbReference type="EMBL" id="RCHS01001827">
    <property type="protein sequence ID" value="RMX51090.1"/>
    <property type="molecule type" value="Genomic_DNA"/>
</dbReference>
<keyword evidence="3" id="KW-1185">Reference proteome</keyword>
<name>A0A3M6UBQ0_POCDA</name>
<accession>A0A3M6UBQ0</accession>
<reference evidence="2 3" key="1">
    <citation type="journal article" date="2018" name="Sci. Rep.">
        <title>Comparative analysis of the Pocillopora damicornis genome highlights role of immune system in coral evolution.</title>
        <authorList>
            <person name="Cunning R."/>
            <person name="Bay R.A."/>
            <person name="Gillette P."/>
            <person name="Baker A.C."/>
            <person name="Traylor-Knowles N."/>
        </authorList>
    </citation>
    <scope>NUCLEOTIDE SEQUENCE [LARGE SCALE GENOMIC DNA]</scope>
    <source>
        <strain evidence="2">RSMAS</strain>
        <tissue evidence="2">Whole animal</tissue>
    </source>
</reference>
<dbReference type="Proteomes" id="UP000275408">
    <property type="component" value="Unassembled WGS sequence"/>
</dbReference>
<organism evidence="2 3">
    <name type="scientific">Pocillopora damicornis</name>
    <name type="common">Cauliflower coral</name>
    <name type="synonym">Millepora damicornis</name>
    <dbReference type="NCBI Taxonomy" id="46731"/>
    <lineage>
        <taxon>Eukaryota</taxon>
        <taxon>Metazoa</taxon>
        <taxon>Cnidaria</taxon>
        <taxon>Anthozoa</taxon>
        <taxon>Hexacorallia</taxon>
        <taxon>Scleractinia</taxon>
        <taxon>Astrocoeniina</taxon>
        <taxon>Pocilloporidae</taxon>
        <taxon>Pocillopora</taxon>
    </lineage>
</organism>